<dbReference type="GO" id="GO:0003887">
    <property type="term" value="F:DNA-directed DNA polymerase activity"/>
    <property type="evidence" value="ECO:0007669"/>
    <property type="project" value="UniProtKB-KW"/>
</dbReference>
<accession>A0A2H3EUH0</accession>
<dbReference type="OrthoDB" id="3243429at2759"/>
<evidence type="ECO:0000256" key="10">
    <source>
        <dbReference type="ARBA" id="ARBA00023172"/>
    </source>
</evidence>
<keyword evidence="9" id="KW-0808">Transferase</keyword>
<dbReference type="OMA" id="YLAWANL"/>
<feature type="non-terminal residue" evidence="12">
    <location>
        <position position="1"/>
    </location>
</feature>
<keyword evidence="8" id="KW-0695">RNA-directed DNA polymerase</keyword>
<dbReference type="GO" id="GO:0046872">
    <property type="term" value="F:metal ion binding"/>
    <property type="evidence" value="ECO:0007669"/>
    <property type="project" value="UniProtKB-KW"/>
</dbReference>
<keyword evidence="7" id="KW-0229">DNA integration</keyword>
<gene>
    <name evidence="12" type="ORF">ARMGADRAFT_894758</name>
</gene>
<evidence type="ECO:0000256" key="4">
    <source>
        <dbReference type="ARBA" id="ARBA00022759"/>
    </source>
</evidence>
<name>A0A2H3EUH0_ARMGA</name>
<evidence type="ECO:0000256" key="9">
    <source>
        <dbReference type="ARBA" id="ARBA00022932"/>
    </source>
</evidence>
<evidence type="ECO:0000313" key="12">
    <source>
        <dbReference type="EMBL" id="PBL04028.1"/>
    </source>
</evidence>
<dbReference type="EMBL" id="KZ293644">
    <property type="protein sequence ID" value="PBL04028.1"/>
    <property type="molecule type" value="Genomic_DNA"/>
</dbReference>
<dbReference type="GO" id="GO:0015074">
    <property type="term" value="P:DNA integration"/>
    <property type="evidence" value="ECO:0007669"/>
    <property type="project" value="UniProtKB-KW"/>
</dbReference>
<evidence type="ECO:0000256" key="8">
    <source>
        <dbReference type="ARBA" id="ARBA00022918"/>
    </source>
</evidence>
<dbReference type="PANTHER" id="PTHR42648:SF11">
    <property type="entry name" value="TRANSPOSON TY4-P GAG-POL POLYPROTEIN"/>
    <property type="match status" value="1"/>
</dbReference>
<keyword evidence="4" id="KW-0255">Endonuclease</keyword>
<evidence type="ECO:0000256" key="7">
    <source>
        <dbReference type="ARBA" id="ARBA00022908"/>
    </source>
</evidence>
<keyword evidence="6" id="KW-0460">Magnesium</keyword>
<evidence type="ECO:0000256" key="5">
    <source>
        <dbReference type="ARBA" id="ARBA00022801"/>
    </source>
</evidence>
<sequence length="113" mass="12946">IADSGLPMSFWGDAIMMASYTRKRISISTLPDGKMPYEAMHNQIPDLSHLRRWGCQCFIAIPPELHTKAGPRRFEAIFVGYMEGHIGWQVCDLKGKYHFSQDMKFNKNTPGRL</sequence>
<keyword evidence="10" id="KW-0233">DNA recombination</keyword>
<organism evidence="12 13">
    <name type="scientific">Armillaria gallica</name>
    <name type="common">Bulbous honey fungus</name>
    <name type="synonym">Armillaria bulbosa</name>
    <dbReference type="NCBI Taxonomy" id="47427"/>
    <lineage>
        <taxon>Eukaryota</taxon>
        <taxon>Fungi</taxon>
        <taxon>Dikarya</taxon>
        <taxon>Basidiomycota</taxon>
        <taxon>Agaricomycotina</taxon>
        <taxon>Agaricomycetes</taxon>
        <taxon>Agaricomycetidae</taxon>
        <taxon>Agaricales</taxon>
        <taxon>Marasmiineae</taxon>
        <taxon>Physalacriaceae</taxon>
        <taxon>Armillaria</taxon>
    </lineage>
</organism>
<evidence type="ECO:0000256" key="2">
    <source>
        <dbReference type="ARBA" id="ARBA00022722"/>
    </source>
</evidence>
<dbReference type="GO" id="GO:0016787">
    <property type="term" value="F:hydrolase activity"/>
    <property type="evidence" value="ECO:0007669"/>
    <property type="project" value="UniProtKB-KW"/>
</dbReference>
<keyword evidence="3" id="KW-0479">Metal-binding</keyword>
<reference evidence="13" key="1">
    <citation type="journal article" date="2017" name="Nat. Ecol. Evol.">
        <title>Genome expansion and lineage-specific genetic innovations in the forest pathogenic fungi Armillaria.</title>
        <authorList>
            <person name="Sipos G."/>
            <person name="Prasanna A.N."/>
            <person name="Walter M.C."/>
            <person name="O'Connor E."/>
            <person name="Balint B."/>
            <person name="Krizsan K."/>
            <person name="Kiss B."/>
            <person name="Hess J."/>
            <person name="Varga T."/>
            <person name="Slot J."/>
            <person name="Riley R."/>
            <person name="Boka B."/>
            <person name="Rigling D."/>
            <person name="Barry K."/>
            <person name="Lee J."/>
            <person name="Mihaltcheva S."/>
            <person name="LaButti K."/>
            <person name="Lipzen A."/>
            <person name="Waldron R."/>
            <person name="Moloney N.M."/>
            <person name="Sperisen C."/>
            <person name="Kredics L."/>
            <person name="Vagvoelgyi C."/>
            <person name="Patrignani A."/>
            <person name="Fitzpatrick D."/>
            <person name="Nagy I."/>
            <person name="Doyle S."/>
            <person name="Anderson J.B."/>
            <person name="Grigoriev I.V."/>
            <person name="Gueldener U."/>
            <person name="Muensterkoetter M."/>
            <person name="Nagy L.G."/>
        </authorList>
    </citation>
    <scope>NUCLEOTIDE SEQUENCE [LARGE SCALE GENOMIC DNA]</scope>
    <source>
        <strain evidence="13">Ar21-2</strain>
    </source>
</reference>
<dbReference type="STRING" id="47427.A0A2H3EUH0"/>
<dbReference type="InterPro" id="IPR057670">
    <property type="entry name" value="SH3_retrovirus"/>
</dbReference>
<evidence type="ECO:0000259" key="11">
    <source>
        <dbReference type="Pfam" id="PF25597"/>
    </source>
</evidence>
<evidence type="ECO:0000256" key="6">
    <source>
        <dbReference type="ARBA" id="ARBA00022842"/>
    </source>
</evidence>
<keyword evidence="5" id="KW-0378">Hydrolase</keyword>
<dbReference type="Pfam" id="PF25597">
    <property type="entry name" value="SH3_retrovirus"/>
    <property type="match status" value="1"/>
</dbReference>
<feature type="domain" description="Retroviral polymerase SH3-like" evidence="11">
    <location>
        <begin position="55"/>
        <end position="109"/>
    </location>
</feature>
<protein>
    <recommendedName>
        <fullName evidence="11">Retroviral polymerase SH3-like domain-containing protein</fullName>
    </recommendedName>
</protein>
<dbReference type="InParanoid" id="A0A2H3EUH0"/>
<dbReference type="GO" id="GO:0004519">
    <property type="term" value="F:endonuclease activity"/>
    <property type="evidence" value="ECO:0007669"/>
    <property type="project" value="UniProtKB-KW"/>
</dbReference>
<dbReference type="InterPro" id="IPR039537">
    <property type="entry name" value="Retrotran_Ty1/copia-like"/>
</dbReference>
<dbReference type="PANTHER" id="PTHR42648">
    <property type="entry name" value="TRANSPOSASE, PUTATIVE-RELATED"/>
    <property type="match status" value="1"/>
</dbReference>
<feature type="non-terminal residue" evidence="12">
    <location>
        <position position="113"/>
    </location>
</feature>
<keyword evidence="13" id="KW-1185">Reference proteome</keyword>
<evidence type="ECO:0000256" key="3">
    <source>
        <dbReference type="ARBA" id="ARBA00022723"/>
    </source>
</evidence>
<keyword evidence="9" id="KW-0239">DNA-directed DNA polymerase</keyword>
<dbReference type="GO" id="GO:0003964">
    <property type="term" value="F:RNA-directed DNA polymerase activity"/>
    <property type="evidence" value="ECO:0007669"/>
    <property type="project" value="UniProtKB-KW"/>
</dbReference>
<dbReference type="GO" id="GO:0006310">
    <property type="term" value="P:DNA recombination"/>
    <property type="evidence" value="ECO:0007669"/>
    <property type="project" value="UniProtKB-KW"/>
</dbReference>
<keyword evidence="2" id="KW-0540">Nuclease</keyword>
<keyword evidence="1" id="KW-0548">Nucleotidyltransferase</keyword>
<dbReference type="Proteomes" id="UP000217790">
    <property type="component" value="Unassembled WGS sequence"/>
</dbReference>
<proteinExistence type="predicted"/>
<evidence type="ECO:0000256" key="1">
    <source>
        <dbReference type="ARBA" id="ARBA00022695"/>
    </source>
</evidence>
<evidence type="ECO:0000313" key="13">
    <source>
        <dbReference type="Proteomes" id="UP000217790"/>
    </source>
</evidence>
<dbReference type="AlphaFoldDB" id="A0A2H3EUH0"/>